<evidence type="ECO:0000313" key="7">
    <source>
        <dbReference type="EMBL" id="QQP18697.1"/>
    </source>
</evidence>
<name>A0A7T8JI79_9VIRU</name>
<dbReference type="SUPFAM" id="SSF56672">
    <property type="entry name" value="DNA/RNA polymerases"/>
    <property type="match status" value="1"/>
</dbReference>
<protein>
    <submittedName>
        <fullName evidence="7">RNA-dependent RNA polymerase</fullName>
    </submittedName>
</protein>
<sequence>MALPRSCGDRPVAGQDLSGFHAPRLDPAAVEDSFRVHMDVSNKARARTIEPPADLVEAVLRDMDVTYEHQQFHPTRWNSLSNFRAQVMQLEWSSIVGPEMEMYGQTNRQLFKFNDIIPDREREQMVWQFVSQRIREYKEGPIYAQFGTFIKHEEHSDKKLDEGRFRLIAVPSVIDSLVHRMLFPYIYDRATLNRKLTSMQIGWTFRYGGIQELRGKFQKPLSFDMSSWDFTVQEWLWAAGIKHLLGYGLADPGWQRVARHALWSAAAGEFHLPSGTVVRANGFAYLKSGLYFTLYLNSIMSEIYHEVALRAAGHPGDATKIIMGDDTVVETSDMPPALIDKYVDNLGKYGAKVKQVDHALVFCGFNFDVDKPEYTIRHCWRVVHKHDDIYDQELWAYLVMYYERRHEPFWRLCSALYSNHFGEPPDLDKLRLEYHGH</sequence>
<keyword evidence="2" id="KW-0808">Transferase</keyword>
<evidence type="ECO:0000259" key="6">
    <source>
        <dbReference type="Pfam" id="PF00680"/>
    </source>
</evidence>
<evidence type="ECO:0000256" key="5">
    <source>
        <dbReference type="ARBA" id="ARBA00022953"/>
    </source>
</evidence>
<dbReference type="GO" id="GO:0003968">
    <property type="term" value="F:RNA-directed RNA polymerase activity"/>
    <property type="evidence" value="ECO:0007669"/>
    <property type="project" value="UniProtKB-KW"/>
</dbReference>
<keyword evidence="3" id="KW-0548">Nucleotidyltransferase</keyword>
<dbReference type="InterPro" id="IPR043502">
    <property type="entry name" value="DNA/RNA_pol_sf"/>
</dbReference>
<evidence type="ECO:0000256" key="3">
    <source>
        <dbReference type="ARBA" id="ARBA00022695"/>
    </source>
</evidence>
<keyword evidence="5" id="KW-0693">Viral RNA replication</keyword>
<dbReference type="GO" id="GO:0003723">
    <property type="term" value="F:RNA binding"/>
    <property type="evidence" value="ECO:0007669"/>
    <property type="project" value="InterPro"/>
</dbReference>
<dbReference type="GO" id="GO:0006351">
    <property type="term" value="P:DNA-templated transcription"/>
    <property type="evidence" value="ECO:0007669"/>
    <property type="project" value="InterPro"/>
</dbReference>
<reference evidence="7" key="1">
    <citation type="journal article" date="2020" name="Viruses">
        <title>Soybean Thrips (Thysanoptera: Thripidae) Harbor Highly Diverse Populations of Arthropod, Fungal and Plant Viruses.</title>
        <authorList>
            <person name="Thekke-Veetil T."/>
            <person name="Lagos-Kutz D."/>
            <person name="McCoppin N.K."/>
            <person name="Hartman G.L."/>
            <person name="Ju H.K."/>
            <person name="Lim H.S."/>
            <person name="Domier L.L."/>
        </authorList>
    </citation>
    <scope>NUCLEOTIDE SEQUENCE</scope>
</reference>
<organism evidence="7">
    <name type="scientific">Soybean thrips sobemo-like virus 1</name>
    <dbReference type="NCBI Taxonomy" id="2800867"/>
    <lineage>
        <taxon>Viruses</taxon>
        <taxon>Riboviria</taxon>
        <taxon>Orthornavirae</taxon>
        <taxon>Pisuviricota</taxon>
        <taxon>Pisoniviricetes</taxon>
        <taxon>Sobelivirales</taxon>
        <taxon>Solemoviridae</taxon>
    </lineage>
</organism>
<keyword evidence="4" id="KW-0547">Nucleotide-binding</keyword>
<dbReference type="EMBL" id="MT293131">
    <property type="protein sequence ID" value="QQP18697.1"/>
    <property type="molecule type" value="Genomic_RNA"/>
</dbReference>
<evidence type="ECO:0000256" key="1">
    <source>
        <dbReference type="ARBA" id="ARBA00022484"/>
    </source>
</evidence>
<dbReference type="InterPro" id="IPR001205">
    <property type="entry name" value="RNA-dir_pol_C"/>
</dbReference>
<dbReference type="Pfam" id="PF00680">
    <property type="entry name" value="RdRP_1"/>
    <property type="match status" value="1"/>
</dbReference>
<proteinExistence type="predicted"/>
<dbReference type="GO" id="GO:0000166">
    <property type="term" value="F:nucleotide binding"/>
    <property type="evidence" value="ECO:0007669"/>
    <property type="project" value="UniProtKB-KW"/>
</dbReference>
<feature type="domain" description="RNA-directed RNA polymerase C-terminal" evidence="6">
    <location>
        <begin position="82"/>
        <end position="364"/>
    </location>
</feature>
<accession>A0A7T8JI79</accession>
<evidence type="ECO:0000256" key="4">
    <source>
        <dbReference type="ARBA" id="ARBA00022741"/>
    </source>
</evidence>
<keyword evidence="1 7" id="KW-0696">RNA-directed RNA polymerase</keyword>
<evidence type="ECO:0000256" key="2">
    <source>
        <dbReference type="ARBA" id="ARBA00022679"/>
    </source>
</evidence>